<evidence type="ECO:0000313" key="11">
    <source>
        <dbReference type="EMBL" id="WPU64427.1"/>
    </source>
</evidence>
<dbReference type="Gene3D" id="3.40.5.10">
    <property type="entry name" value="Ribosomal protein L9, N-terminal domain"/>
    <property type="match status" value="1"/>
</dbReference>
<dbReference type="GO" id="GO:0005840">
    <property type="term" value="C:ribosome"/>
    <property type="evidence" value="ECO:0007669"/>
    <property type="project" value="UniProtKB-KW"/>
</dbReference>
<evidence type="ECO:0000259" key="9">
    <source>
        <dbReference type="Pfam" id="PF01281"/>
    </source>
</evidence>
<evidence type="ECO:0000256" key="4">
    <source>
        <dbReference type="ARBA" id="ARBA00022980"/>
    </source>
</evidence>
<dbReference type="GO" id="GO:0003735">
    <property type="term" value="F:structural constituent of ribosome"/>
    <property type="evidence" value="ECO:0007669"/>
    <property type="project" value="InterPro"/>
</dbReference>
<evidence type="ECO:0000256" key="6">
    <source>
        <dbReference type="ARBA" id="ARBA00035292"/>
    </source>
</evidence>
<dbReference type="GO" id="GO:0006412">
    <property type="term" value="P:translation"/>
    <property type="evidence" value="ECO:0007669"/>
    <property type="project" value="UniProtKB-UniRule"/>
</dbReference>
<dbReference type="KEGG" id="psti:SOO65_17170"/>
<reference evidence="11 12" key="1">
    <citation type="submission" date="2023-11" db="EMBL/GenBank/DDBJ databases">
        <title>Peredibacter starrii A3.12.</title>
        <authorList>
            <person name="Mitchell R.J."/>
        </authorList>
    </citation>
    <scope>NUCLEOTIDE SEQUENCE [LARGE SCALE GENOMIC DNA]</scope>
    <source>
        <strain evidence="11 12">A3.12</strain>
    </source>
</reference>
<evidence type="ECO:0000256" key="8">
    <source>
        <dbReference type="SAM" id="Coils"/>
    </source>
</evidence>
<feature type="domain" description="Large ribosomal subunit protein bL9 C-terminal" evidence="10">
    <location>
        <begin position="64"/>
        <end position="145"/>
    </location>
</feature>
<comment type="function">
    <text evidence="7">Binds to the 23S rRNA.</text>
</comment>
<evidence type="ECO:0000256" key="3">
    <source>
        <dbReference type="ARBA" id="ARBA00022884"/>
    </source>
</evidence>
<keyword evidence="3 7" id="KW-0694">RNA-binding</keyword>
<keyword evidence="12" id="KW-1185">Reference proteome</keyword>
<keyword evidence="2 7" id="KW-0699">rRNA-binding</keyword>
<dbReference type="InterPro" id="IPR020070">
    <property type="entry name" value="Ribosomal_bL9_N"/>
</dbReference>
<dbReference type="RefSeq" id="WP_321393214.1">
    <property type="nucleotide sequence ID" value="NZ_CP139487.1"/>
</dbReference>
<sequence length="190" mass="20296">MKVILTEKVKSLGTIGEIVNVSAGFARNFLFPQKLALLADDKNSNILKDKQKALAKKIAVERDAAVAIKKKLDGITVELIKKVGSNGRLFGAVTSLDIVKELEKAGVSVERRLLSFDGSIKSLGTYEVKAKLFNDVVATFNLKVAIDAAMAEQLKKEQAEAQKRNAEKKAKAEAAKAAAAAEAEAAANAE</sequence>
<evidence type="ECO:0000256" key="7">
    <source>
        <dbReference type="HAMAP-Rule" id="MF_00503"/>
    </source>
</evidence>
<dbReference type="Pfam" id="PF03948">
    <property type="entry name" value="Ribosomal_L9_C"/>
    <property type="match status" value="1"/>
</dbReference>
<dbReference type="HAMAP" id="MF_00503">
    <property type="entry name" value="Ribosomal_bL9"/>
    <property type="match status" value="1"/>
</dbReference>
<dbReference type="InterPro" id="IPR036935">
    <property type="entry name" value="Ribosomal_bL9_N_sf"/>
</dbReference>
<dbReference type="PANTHER" id="PTHR21368">
    <property type="entry name" value="50S RIBOSOMAL PROTEIN L9"/>
    <property type="match status" value="1"/>
</dbReference>
<keyword evidence="8" id="KW-0175">Coiled coil</keyword>
<feature type="domain" description="Ribosomal protein L9" evidence="9">
    <location>
        <begin position="1"/>
        <end position="45"/>
    </location>
</feature>
<dbReference type="Gene3D" id="3.10.430.100">
    <property type="entry name" value="Ribosomal protein L9, C-terminal domain"/>
    <property type="match status" value="1"/>
</dbReference>
<dbReference type="SUPFAM" id="SSF55658">
    <property type="entry name" value="L9 N-domain-like"/>
    <property type="match status" value="1"/>
</dbReference>
<evidence type="ECO:0000313" key="12">
    <source>
        <dbReference type="Proteomes" id="UP001324634"/>
    </source>
</evidence>
<proteinExistence type="inferred from homology"/>
<dbReference type="Proteomes" id="UP001324634">
    <property type="component" value="Chromosome"/>
</dbReference>
<dbReference type="EMBL" id="CP139487">
    <property type="protein sequence ID" value="WPU64427.1"/>
    <property type="molecule type" value="Genomic_DNA"/>
</dbReference>
<dbReference type="NCBIfam" id="TIGR00158">
    <property type="entry name" value="L9"/>
    <property type="match status" value="1"/>
</dbReference>
<feature type="coiled-coil region" evidence="8">
    <location>
        <begin position="149"/>
        <end position="189"/>
    </location>
</feature>
<organism evidence="11 12">
    <name type="scientific">Peredibacter starrii</name>
    <dbReference type="NCBI Taxonomy" id="28202"/>
    <lineage>
        <taxon>Bacteria</taxon>
        <taxon>Pseudomonadati</taxon>
        <taxon>Bdellovibrionota</taxon>
        <taxon>Bacteriovoracia</taxon>
        <taxon>Bacteriovoracales</taxon>
        <taxon>Bacteriovoracaceae</taxon>
        <taxon>Peredibacter</taxon>
    </lineage>
</organism>
<dbReference type="InterPro" id="IPR020594">
    <property type="entry name" value="Ribosomal_bL9_bac/chp"/>
</dbReference>
<dbReference type="InterPro" id="IPR009027">
    <property type="entry name" value="Ribosomal_bL9/RNase_H1_N"/>
</dbReference>
<keyword evidence="5 7" id="KW-0687">Ribonucleoprotein</keyword>
<gene>
    <name evidence="7 11" type="primary">rplI</name>
    <name evidence="11" type="ORF">SOO65_17170</name>
</gene>
<dbReference type="InterPro" id="IPR036791">
    <property type="entry name" value="Ribosomal_bL9_C_sf"/>
</dbReference>
<dbReference type="InterPro" id="IPR000244">
    <property type="entry name" value="Ribosomal_bL9"/>
</dbReference>
<dbReference type="GO" id="GO:0019843">
    <property type="term" value="F:rRNA binding"/>
    <property type="evidence" value="ECO:0007669"/>
    <property type="project" value="UniProtKB-UniRule"/>
</dbReference>
<evidence type="ECO:0000256" key="1">
    <source>
        <dbReference type="ARBA" id="ARBA00010605"/>
    </source>
</evidence>
<dbReference type="GO" id="GO:1990904">
    <property type="term" value="C:ribonucleoprotein complex"/>
    <property type="evidence" value="ECO:0007669"/>
    <property type="project" value="UniProtKB-KW"/>
</dbReference>
<dbReference type="InterPro" id="IPR020069">
    <property type="entry name" value="Ribosomal_bL9_C"/>
</dbReference>
<accession>A0AAX4HMN9</accession>
<dbReference type="AlphaFoldDB" id="A0AAX4HMN9"/>
<dbReference type="SUPFAM" id="SSF55653">
    <property type="entry name" value="Ribosomal protein L9 C-domain"/>
    <property type="match status" value="1"/>
</dbReference>
<evidence type="ECO:0000256" key="2">
    <source>
        <dbReference type="ARBA" id="ARBA00022730"/>
    </source>
</evidence>
<evidence type="ECO:0000256" key="5">
    <source>
        <dbReference type="ARBA" id="ARBA00023274"/>
    </source>
</evidence>
<comment type="similarity">
    <text evidence="1 7">Belongs to the bacterial ribosomal protein bL9 family.</text>
</comment>
<dbReference type="Pfam" id="PF01281">
    <property type="entry name" value="Ribosomal_L9_N"/>
    <property type="match status" value="1"/>
</dbReference>
<evidence type="ECO:0000259" key="10">
    <source>
        <dbReference type="Pfam" id="PF03948"/>
    </source>
</evidence>
<keyword evidence="4 7" id="KW-0689">Ribosomal protein</keyword>
<name>A0AAX4HMN9_9BACT</name>
<protein>
    <recommendedName>
        <fullName evidence="6 7">Large ribosomal subunit protein bL9</fullName>
    </recommendedName>
</protein>